<accession>A0A3P6LPC4</accession>
<evidence type="ECO:0000313" key="2">
    <source>
        <dbReference type="Proteomes" id="UP000274225"/>
    </source>
</evidence>
<dbReference type="EMBL" id="UYIT01000006">
    <property type="protein sequence ID" value="VDG93872.1"/>
    <property type="molecule type" value="Genomic_DNA"/>
</dbReference>
<reference evidence="1 2" key="1">
    <citation type="submission" date="2018-11" db="EMBL/GenBank/DDBJ databases">
        <authorList>
            <consortium name="Pathogen Informatics"/>
        </authorList>
    </citation>
    <scope>NUCLEOTIDE SEQUENCE [LARGE SCALE GENOMIC DNA]</scope>
    <source>
        <strain evidence="1 2">NCTC11868</strain>
    </source>
</reference>
<name>A0A3P6LPC4_SHIDY</name>
<dbReference type="AlphaFoldDB" id="A0A3P6LPC4"/>
<proteinExistence type="predicted"/>
<dbReference type="Proteomes" id="UP000274225">
    <property type="component" value="Unassembled WGS sequence"/>
</dbReference>
<evidence type="ECO:0000313" key="1">
    <source>
        <dbReference type="EMBL" id="VDG93872.1"/>
    </source>
</evidence>
<protein>
    <submittedName>
        <fullName evidence="1">Regulator</fullName>
    </submittedName>
</protein>
<sequence length="143" mass="16443">MTSLKTSIKTITYLSDTGCLEIQGASLRTNLKIEEIRMHKHHEIHRVKPLMPALCRIRQGKKVINWETHSLTVDNNQIILFPCGYEFYIANYPEAGLYLAEMLYYPIDLIEKFQNLYAITDQIRNTTGFCLPQNPGNAANLLI</sequence>
<gene>
    <name evidence="1" type="primary">ybcM</name>
    <name evidence="1" type="ORF">NCTC11868_03809</name>
</gene>
<organism evidence="1 2">
    <name type="scientific">Shigella dysenteriae</name>
    <dbReference type="NCBI Taxonomy" id="622"/>
    <lineage>
        <taxon>Bacteria</taxon>
        <taxon>Pseudomonadati</taxon>
        <taxon>Pseudomonadota</taxon>
        <taxon>Gammaproteobacteria</taxon>
        <taxon>Enterobacterales</taxon>
        <taxon>Enterobacteriaceae</taxon>
        <taxon>Shigella</taxon>
    </lineage>
</organism>